<evidence type="ECO:0000313" key="1">
    <source>
        <dbReference type="EMBL" id="CAA9264529.1"/>
    </source>
</evidence>
<organism evidence="1">
    <name type="scientific">uncultured Cytophagales bacterium</name>
    <dbReference type="NCBI Taxonomy" id="158755"/>
    <lineage>
        <taxon>Bacteria</taxon>
        <taxon>Pseudomonadati</taxon>
        <taxon>Bacteroidota</taxon>
        <taxon>Sphingobacteriia</taxon>
        <taxon>Sphingobacteriales</taxon>
        <taxon>environmental samples</taxon>
    </lineage>
</organism>
<sequence length="89" mass="9398">MVNVGEWVYAPLLGKGGAVTRQPGNFGAPGCGPPYRIAGGFGRLGVRLRGGSSNGNDFFRFYPGTGILGVDALLYILGQFPEPFRNIPP</sequence>
<reference evidence="1" key="1">
    <citation type="submission" date="2020-02" db="EMBL/GenBank/DDBJ databases">
        <authorList>
            <person name="Meier V. D."/>
        </authorList>
    </citation>
    <scope>NUCLEOTIDE SEQUENCE</scope>
    <source>
        <strain evidence="1">AVDCRST_MAG56</strain>
    </source>
</reference>
<protein>
    <submittedName>
        <fullName evidence="1">Uncharacterized protein</fullName>
    </submittedName>
</protein>
<dbReference type="AlphaFoldDB" id="A0A6J4IYS5"/>
<accession>A0A6J4IYS5</accession>
<proteinExistence type="predicted"/>
<gene>
    <name evidence="1" type="ORF">AVDCRST_MAG56-2863</name>
</gene>
<name>A0A6J4IYS5_9SPHI</name>
<dbReference type="EMBL" id="CADCTQ010000236">
    <property type="protein sequence ID" value="CAA9264529.1"/>
    <property type="molecule type" value="Genomic_DNA"/>
</dbReference>